<sequence length="211" mass="21621">MTIRSGLDVQPRLMALPSPGRKTASGGLQPWARRRVRRIGSQPTVASGENRPRYDVARRGAVLPQKNPCDAPLDTGVGSARAVLETFATGLDVATVGLAAGGVTGPLALGTKALGYIAEAGIGAVNGYDAYANGNWQPLAAQGASLGARLIPGGRTLQNGLKAVRGPTGLLRNSAGQFRSSYLNNPAIKEVGDLATQKTAGGLVEGVVCRP</sequence>
<gene>
    <name evidence="2" type="ORF">GGQ90_004444</name>
</gene>
<dbReference type="AlphaFoldDB" id="A0A7W6LW85"/>
<name>A0A7W6LW85_9SPHN</name>
<organism evidence="2 3">
    <name type="scientific">Sphingobium scionense</name>
    <dbReference type="NCBI Taxonomy" id="1404341"/>
    <lineage>
        <taxon>Bacteria</taxon>
        <taxon>Pseudomonadati</taxon>
        <taxon>Pseudomonadota</taxon>
        <taxon>Alphaproteobacteria</taxon>
        <taxon>Sphingomonadales</taxon>
        <taxon>Sphingomonadaceae</taxon>
        <taxon>Sphingobium</taxon>
    </lineage>
</organism>
<proteinExistence type="predicted"/>
<evidence type="ECO:0000313" key="3">
    <source>
        <dbReference type="Proteomes" id="UP000590524"/>
    </source>
</evidence>
<accession>A0A7W6LW85</accession>
<keyword evidence="3" id="KW-1185">Reference proteome</keyword>
<reference evidence="2 3" key="1">
    <citation type="submission" date="2020-08" db="EMBL/GenBank/DDBJ databases">
        <title>Genomic Encyclopedia of Type Strains, Phase IV (KMG-IV): sequencing the most valuable type-strain genomes for metagenomic binning, comparative biology and taxonomic classification.</title>
        <authorList>
            <person name="Goeker M."/>
        </authorList>
    </citation>
    <scope>NUCLEOTIDE SEQUENCE [LARGE SCALE GENOMIC DNA]</scope>
    <source>
        <strain evidence="2 3">DSM 19371</strain>
    </source>
</reference>
<protein>
    <submittedName>
        <fullName evidence="2">Uncharacterized protein</fullName>
    </submittedName>
</protein>
<dbReference type="EMBL" id="JACIEU010000023">
    <property type="protein sequence ID" value="MBB4150637.1"/>
    <property type="molecule type" value="Genomic_DNA"/>
</dbReference>
<evidence type="ECO:0000313" key="2">
    <source>
        <dbReference type="EMBL" id="MBB4150637.1"/>
    </source>
</evidence>
<dbReference type="Proteomes" id="UP000590524">
    <property type="component" value="Unassembled WGS sequence"/>
</dbReference>
<evidence type="ECO:0000256" key="1">
    <source>
        <dbReference type="SAM" id="MobiDB-lite"/>
    </source>
</evidence>
<comment type="caution">
    <text evidence="2">The sequence shown here is derived from an EMBL/GenBank/DDBJ whole genome shotgun (WGS) entry which is preliminary data.</text>
</comment>
<feature type="region of interest" description="Disordered" evidence="1">
    <location>
        <begin position="1"/>
        <end position="29"/>
    </location>
</feature>